<evidence type="ECO:0000256" key="1">
    <source>
        <dbReference type="ARBA" id="ARBA00023015"/>
    </source>
</evidence>
<keyword evidence="3" id="KW-0804">Transcription</keyword>
<dbReference type="Gene3D" id="1.20.120.530">
    <property type="entry name" value="GntR ligand-binding domain-like"/>
    <property type="match status" value="1"/>
</dbReference>
<dbReference type="AlphaFoldDB" id="A0A964T270"/>
<name>A0A964T270_9HYPH</name>
<dbReference type="PANTHER" id="PTHR43537:SF49">
    <property type="entry name" value="TRANSCRIPTIONAL REGULATORY PROTEIN"/>
    <property type="match status" value="1"/>
</dbReference>
<dbReference type="PANTHER" id="PTHR43537">
    <property type="entry name" value="TRANSCRIPTIONAL REGULATOR, GNTR FAMILY"/>
    <property type="match status" value="1"/>
</dbReference>
<dbReference type="SMART" id="SM00895">
    <property type="entry name" value="FCD"/>
    <property type="match status" value="1"/>
</dbReference>
<proteinExistence type="predicted"/>
<evidence type="ECO:0000313" key="6">
    <source>
        <dbReference type="Proteomes" id="UP000773614"/>
    </source>
</evidence>
<dbReference type="SMART" id="SM00345">
    <property type="entry name" value="HTH_GNTR"/>
    <property type="match status" value="1"/>
</dbReference>
<dbReference type="GO" id="GO:0043565">
    <property type="term" value="F:sequence-specific DNA binding"/>
    <property type="evidence" value="ECO:0007669"/>
    <property type="project" value="InterPro"/>
</dbReference>
<keyword evidence="1" id="KW-0805">Transcription regulation</keyword>
<accession>A0A964T270</accession>
<dbReference type="InterPro" id="IPR036388">
    <property type="entry name" value="WH-like_DNA-bd_sf"/>
</dbReference>
<dbReference type="InterPro" id="IPR000524">
    <property type="entry name" value="Tscrpt_reg_HTH_GntR"/>
</dbReference>
<protein>
    <submittedName>
        <fullName evidence="5">GntR family transcriptional regulator</fullName>
    </submittedName>
</protein>
<dbReference type="Pfam" id="PF07729">
    <property type="entry name" value="FCD"/>
    <property type="match status" value="1"/>
</dbReference>
<dbReference type="Gene3D" id="1.10.10.10">
    <property type="entry name" value="Winged helix-like DNA-binding domain superfamily/Winged helix DNA-binding domain"/>
    <property type="match status" value="1"/>
</dbReference>
<dbReference type="EMBL" id="SPKJ01000008">
    <property type="protein sequence ID" value="MYZ46995.1"/>
    <property type="molecule type" value="Genomic_DNA"/>
</dbReference>
<dbReference type="OrthoDB" id="7945678at2"/>
<gene>
    <name evidence="5" type="ORF">E4O86_04625</name>
</gene>
<reference evidence="5" key="1">
    <citation type="submission" date="2019-03" db="EMBL/GenBank/DDBJ databases">
        <title>Afifella sp. nov., isolated from activated sludge.</title>
        <authorList>
            <person name="Li Q."/>
            <person name="Liu Y."/>
        </authorList>
    </citation>
    <scope>NUCLEOTIDE SEQUENCE</scope>
    <source>
        <strain evidence="5">L72</strain>
    </source>
</reference>
<organism evidence="5 6">
    <name type="scientific">Propylenella binzhouense</name>
    <dbReference type="NCBI Taxonomy" id="2555902"/>
    <lineage>
        <taxon>Bacteria</taxon>
        <taxon>Pseudomonadati</taxon>
        <taxon>Pseudomonadota</taxon>
        <taxon>Alphaproteobacteria</taxon>
        <taxon>Hyphomicrobiales</taxon>
        <taxon>Propylenellaceae</taxon>
        <taxon>Propylenella</taxon>
    </lineage>
</organism>
<dbReference type="PRINTS" id="PR00033">
    <property type="entry name" value="HTHASNC"/>
</dbReference>
<dbReference type="InterPro" id="IPR011711">
    <property type="entry name" value="GntR_C"/>
</dbReference>
<dbReference type="GO" id="GO:0003700">
    <property type="term" value="F:DNA-binding transcription factor activity"/>
    <property type="evidence" value="ECO:0007669"/>
    <property type="project" value="InterPro"/>
</dbReference>
<dbReference type="InterPro" id="IPR036390">
    <property type="entry name" value="WH_DNA-bd_sf"/>
</dbReference>
<sequence>MPSASGEPHGGSKTSRAQWVYESLRNGIQLGRYGRGERIREEEIARALGVSRTPVREAISRLQARGLLEMAPGGLVVATLSRPQTIELYAMREILEGSAARFAAQHASPSEIATLHRLAQAFERAAGDADRQAHYNREFHGAIYEAAHNRYLMRTLDEVHDAMALLPSTTFTVSGRPERAVAEHAAIVAAIEARDADRAEHAARSHIQMAQEARLGMMFDIG</sequence>
<dbReference type="InterPro" id="IPR000485">
    <property type="entry name" value="AsnC-type_HTH_dom"/>
</dbReference>
<dbReference type="SUPFAM" id="SSF46785">
    <property type="entry name" value="Winged helix' DNA-binding domain"/>
    <property type="match status" value="1"/>
</dbReference>
<comment type="caution">
    <text evidence="5">The sequence shown here is derived from an EMBL/GenBank/DDBJ whole genome shotgun (WGS) entry which is preliminary data.</text>
</comment>
<keyword evidence="6" id="KW-1185">Reference proteome</keyword>
<dbReference type="PRINTS" id="PR00035">
    <property type="entry name" value="HTHGNTR"/>
</dbReference>
<evidence type="ECO:0000259" key="4">
    <source>
        <dbReference type="PROSITE" id="PS50949"/>
    </source>
</evidence>
<dbReference type="CDD" id="cd07377">
    <property type="entry name" value="WHTH_GntR"/>
    <property type="match status" value="1"/>
</dbReference>
<dbReference type="SUPFAM" id="SSF48008">
    <property type="entry name" value="GntR ligand-binding domain-like"/>
    <property type="match status" value="1"/>
</dbReference>
<dbReference type="PROSITE" id="PS50949">
    <property type="entry name" value="HTH_GNTR"/>
    <property type="match status" value="1"/>
</dbReference>
<evidence type="ECO:0000256" key="2">
    <source>
        <dbReference type="ARBA" id="ARBA00023125"/>
    </source>
</evidence>
<feature type="domain" description="HTH gntR-type" evidence="4">
    <location>
        <begin position="14"/>
        <end position="84"/>
    </location>
</feature>
<dbReference type="InterPro" id="IPR008920">
    <property type="entry name" value="TF_FadR/GntR_C"/>
</dbReference>
<dbReference type="Pfam" id="PF00392">
    <property type="entry name" value="GntR"/>
    <property type="match status" value="1"/>
</dbReference>
<evidence type="ECO:0000256" key="3">
    <source>
        <dbReference type="ARBA" id="ARBA00023163"/>
    </source>
</evidence>
<keyword evidence="2" id="KW-0238">DNA-binding</keyword>
<dbReference type="Proteomes" id="UP000773614">
    <property type="component" value="Unassembled WGS sequence"/>
</dbReference>
<evidence type="ECO:0000313" key="5">
    <source>
        <dbReference type="EMBL" id="MYZ46995.1"/>
    </source>
</evidence>